<accession>A0A9W9PEM5</accession>
<dbReference type="Pfam" id="PF10454">
    <property type="entry name" value="DUF2458"/>
    <property type="match status" value="1"/>
</dbReference>
<name>A0A9W9PEM5_PENCI</name>
<evidence type="ECO:0000313" key="3">
    <source>
        <dbReference type="Proteomes" id="UP001147733"/>
    </source>
</evidence>
<dbReference type="InterPro" id="IPR018858">
    <property type="entry name" value="DUF2458"/>
</dbReference>
<dbReference type="GeneID" id="81378856"/>
<evidence type="ECO:0000256" key="1">
    <source>
        <dbReference type="SAM" id="MobiDB-lite"/>
    </source>
</evidence>
<proteinExistence type="predicted"/>
<dbReference type="OrthoDB" id="5363415at2759"/>
<reference evidence="2" key="2">
    <citation type="journal article" date="2023" name="IMA Fungus">
        <title>Comparative genomic study of the Penicillium genus elucidates a diverse pangenome and 15 lateral gene transfer events.</title>
        <authorList>
            <person name="Petersen C."/>
            <person name="Sorensen T."/>
            <person name="Nielsen M.R."/>
            <person name="Sondergaard T.E."/>
            <person name="Sorensen J.L."/>
            <person name="Fitzpatrick D.A."/>
            <person name="Frisvad J.C."/>
            <person name="Nielsen K.L."/>
        </authorList>
    </citation>
    <scope>NUCLEOTIDE SEQUENCE</scope>
    <source>
        <strain evidence="2">IBT 23319</strain>
    </source>
</reference>
<dbReference type="AlphaFoldDB" id="A0A9W9PEM5"/>
<comment type="caution">
    <text evidence="2">The sequence shown here is derived from an EMBL/GenBank/DDBJ whole genome shotgun (WGS) entry which is preliminary data.</text>
</comment>
<feature type="compositionally biased region" description="Low complexity" evidence="1">
    <location>
        <begin position="30"/>
        <end position="62"/>
    </location>
</feature>
<reference evidence="2" key="1">
    <citation type="submission" date="2022-11" db="EMBL/GenBank/DDBJ databases">
        <authorList>
            <person name="Petersen C."/>
        </authorList>
    </citation>
    <scope>NUCLEOTIDE SEQUENCE</scope>
    <source>
        <strain evidence="2">IBT 23319</strain>
    </source>
</reference>
<organism evidence="2 3">
    <name type="scientific">Penicillium citrinum</name>
    <dbReference type="NCBI Taxonomy" id="5077"/>
    <lineage>
        <taxon>Eukaryota</taxon>
        <taxon>Fungi</taxon>
        <taxon>Dikarya</taxon>
        <taxon>Ascomycota</taxon>
        <taxon>Pezizomycotina</taxon>
        <taxon>Eurotiomycetes</taxon>
        <taxon>Eurotiomycetidae</taxon>
        <taxon>Eurotiales</taxon>
        <taxon>Aspergillaceae</taxon>
        <taxon>Penicillium</taxon>
    </lineage>
</organism>
<protein>
    <submittedName>
        <fullName evidence="2">Uncharacterized protein</fullName>
    </submittedName>
</protein>
<feature type="region of interest" description="Disordered" evidence="1">
    <location>
        <begin position="20"/>
        <end position="88"/>
    </location>
</feature>
<feature type="compositionally biased region" description="Polar residues" evidence="1">
    <location>
        <begin position="79"/>
        <end position="88"/>
    </location>
</feature>
<evidence type="ECO:0000313" key="2">
    <source>
        <dbReference type="EMBL" id="KAJ5242442.1"/>
    </source>
</evidence>
<gene>
    <name evidence="2" type="ORF">N7469_000769</name>
</gene>
<sequence>MEYPYDSSSLDSVLKTLSGLASQHQSVQNTSTSTSTATSTSTPTPHPSSSHPEYPQQRTQPRQPRESNPAPRHSDVPPKQSTTSNASTITTWPAALRHVMRTVGQNEETQLRIRGLIRSQHTHEQQWWRNREALVSRQQSRGEKKKELDAVLRSIGAPVDEKAITTTKEEKAELDTYDTKVYQASAKMANALISELRSMDIPFFALKQSLILESDHPETTSEPGNTKLSRSELVDLQRRMLGLLEDLCKE</sequence>
<keyword evidence="3" id="KW-1185">Reference proteome</keyword>
<dbReference type="Proteomes" id="UP001147733">
    <property type="component" value="Unassembled WGS sequence"/>
</dbReference>
<dbReference type="RefSeq" id="XP_056505446.1">
    <property type="nucleotide sequence ID" value="XM_056639689.1"/>
</dbReference>
<dbReference type="EMBL" id="JAPQKT010000001">
    <property type="protein sequence ID" value="KAJ5242442.1"/>
    <property type="molecule type" value="Genomic_DNA"/>
</dbReference>
<feature type="compositionally biased region" description="Polar residues" evidence="1">
    <location>
        <begin position="20"/>
        <end position="29"/>
    </location>
</feature>